<protein>
    <submittedName>
        <fullName evidence="2">TIGR02449 family protein</fullName>
    </submittedName>
</protein>
<dbReference type="RefSeq" id="WP_135482922.1">
    <property type="nucleotide sequence ID" value="NZ_SRMF01000003.1"/>
</dbReference>
<sequence length="69" mass="8465">MSHQKLMALEARLEQLLREHERLRRLAATHEEERQQWQAERASLQKRHEQARERLDYVIARLKEFEEAS</sequence>
<gene>
    <name evidence="2" type="ORF">E4656_09125</name>
</gene>
<evidence type="ECO:0000313" key="2">
    <source>
        <dbReference type="EMBL" id="TGG93212.1"/>
    </source>
</evidence>
<evidence type="ECO:0000256" key="1">
    <source>
        <dbReference type="SAM" id="Coils"/>
    </source>
</evidence>
<reference evidence="2 3" key="1">
    <citation type="submission" date="2019-04" db="EMBL/GenBank/DDBJ databases">
        <title>Natronospirillum operosus gen. nov., sp. nov., a haloalkaliphilic satellite isolated from decaying biomass of laboratory culture of cyanobacterium Geitlerinema sp. and proposal of Natronospirillaceae fam. nov. and Saccharospirillaceae fam. nov.</title>
        <authorList>
            <person name="Kevbrin V."/>
            <person name="Boltyanskaya Y."/>
            <person name="Koziaeva V."/>
            <person name="Grouzdev D.S."/>
            <person name="Park M."/>
            <person name="Cho J."/>
        </authorList>
    </citation>
    <scope>NUCLEOTIDE SEQUENCE [LARGE SCALE GENOMIC DNA]</scope>
    <source>
        <strain evidence="2 3">G-116</strain>
    </source>
</reference>
<dbReference type="AlphaFoldDB" id="A0A4Z0WDD2"/>
<organism evidence="2 3">
    <name type="scientific">Natronospirillum operosum</name>
    <dbReference type="NCBI Taxonomy" id="2759953"/>
    <lineage>
        <taxon>Bacteria</taxon>
        <taxon>Pseudomonadati</taxon>
        <taxon>Pseudomonadota</taxon>
        <taxon>Gammaproteobacteria</taxon>
        <taxon>Oceanospirillales</taxon>
        <taxon>Natronospirillaceae</taxon>
        <taxon>Natronospirillum</taxon>
    </lineage>
</organism>
<proteinExistence type="predicted"/>
<dbReference type="EMBL" id="SRMF01000003">
    <property type="protein sequence ID" value="TGG93212.1"/>
    <property type="molecule type" value="Genomic_DNA"/>
</dbReference>
<name>A0A4Z0WDD2_9GAMM</name>
<dbReference type="Proteomes" id="UP000297475">
    <property type="component" value="Unassembled WGS sequence"/>
</dbReference>
<feature type="coiled-coil region" evidence="1">
    <location>
        <begin position="3"/>
        <end position="68"/>
    </location>
</feature>
<keyword evidence="1" id="KW-0175">Coiled coil</keyword>
<keyword evidence="3" id="KW-1185">Reference proteome</keyword>
<evidence type="ECO:0000313" key="3">
    <source>
        <dbReference type="Proteomes" id="UP000297475"/>
    </source>
</evidence>
<accession>A0A4Z0WDD2</accession>
<comment type="caution">
    <text evidence="2">The sequence shown here is derived from an EMBL/GenBank/DDBJ whole genome shotgun (WGS) entry which is preliminary data.</text>
</comment>